<dbReference type="RefSeq" id="WP_075332320.1">
    <property type="nucleotide sequence ID" value="NZ_MSJS02000016.1"/>
</dbReference>
<dbReference type="Proteomes" id="UP000868349">
    <property type="component" value="Unassembled WGS sequence"/>
</dbReference>
<dbReference type="AlphaFoldDB" id="A0A1S9JLI1"/>
<dbReference type="GO" id="GO:0006508">
    <property type="term" value="P:proteolysis"/>
    <property type="evidence" value="ECO:0007669"/>
    <property type="project" value="UniProtKB-KW"/>
</dbReference>
<feature type="transmembrane region" description="Helical" evidence="1">
    <location>
        <begin position="200"/>
        <end position="217"/>
    </location>
</feature>
<accession>A0A1S9JLI1</accession>
<dbReference type="GO" id="GO:0008237">
    <property type="term" value="F:metallopeptidase activity"/>
    <property type="evidence" value="ECO:0007669"/>
    <property type="project" value="UniProtKB-KW"/>
</dbReference>
<feature type="transmembrane region" description="Helical" evidence="1">
    <location>
        <begin position="139"/>
        <end position="157"/>
    </location>
</feature>
<sequence>MWIVLVLSLSTLSWHKVVAFSLLTVSVVLAVLNDIIDWSVLFFVATIVFFIILKFNWKYNTWAKYIYEVGIVLSAIALSFHLWPGFHNPVVLKSVTVGPQSTPYTMYFNFDKALVPFLLVLCTSSLFKKEVKSEVSLWKWGALSLSVPLILFLAVFFGGLKPEIHFPEWLPEFILANLFFVSLAEESLFRGYIQSRLSEVTSPLVALIVAALLFGFFHYSGGALLVLFATLSGVVYGLSWMWSGRLWVATLFHFGLNLCHLLFFTYPFLKHN</sequence>
<dbReference type="GO" id="GO:0080120">
    <property type="term" value="P:CAAX-box protein maturation"/>
    <property type="evidence" value="ECO:0007669"/>
    <property type="project" value="UniProtKB-ARBA"/>
</dbReference>
<feature type="transmembrane region" description="Helical" evidence="1">
    <location>
        <begin position="169"/>
        <end position="188"/>
    </location>
</feature>
<dbReference type="GO" id="GO:0004175">
    <property type="term" value="F:endopeptidase activity"/>
    <property type="evidence" value="ECO:0007669"/>
    <property type="project" value="UniProtKB-ARBA"/>
</dbReference>
<evidence type="ECO:0000313" key="3">
    <source>
        <dbReference type="EMBL" id="OOO83731.1"/>
    </source>
</evidence>
<keyword evidence="1" id="KW-1133">Transmembrane helix</keyword>
<keyword evidence="1" id="KW-0472">Membrane</keyword>
<reference evidence="3" key="1">
    <citation type="submission" date="2017-02" db="EMBL/GenBank/DDBJ databases">
        <title>Shigella draft genomes.</title>
        <authorList>
            <person name="Weis A.M."/>
            <person name="Weimer B.C."/>
            <person name="Gilpin B."/>
        </authorList>
    </citation>
    <scope>NUCLEOTIDE SEQUENCE [LARGE SCALE GENOMIC DNA]</scope>
    <source>
        <strain evidence="3">BCW_4868</strain>
    </source>
</reference>
<keyword evidence="3" id="KW-0645">Protease</keyword>
<keyword evidence="1" id="KW-0812">Transmembrane</keyword>
<proteinExistence type="predicted"/>
<feature type="transmembrane region" description="Helical" evidence="1">
    <location>
        <begin position="246"/>
        <end position="269"/>
    </location>
</feature>
<organism evidence="3">
    <name type="scientific">Shigella boydii</name>
    <dbReference type="NCBI Taxonomy" id="621"/>
    <lineage>
        <taxon>Bacteria</taxon>
        <taxon>Pseudomonadati</taxon>
        <taxon>Pseudomonadota</taxon>
        <taxon>Gammaproteobacteria</taxon>
        <taxon>Enterobacterales</taxon>
        <taxon>Enterobacteriaceae</taxon>
        <taxon>Shigella</taxon>
    </lineage>
</organism>
<dbReference type="Pfam" id="PF02517">
    <property type="entry name" value="Rce1-like"/>
    <property type="match status" value="1"/>
</dbReference>
<dbReference type="InterPro" id="IPR003675">
    <property type="entry name" value="Rce1/LyrA-like_dom"/>
</dbReference>
<evidence type="ECO:0000256" key="1">
    <source>
        <dbReference type="SAM" id="Phobius"/>
    </source>
</evidence>
<feature type="transmembrane region" description="Helical" evidence="1">
    <location>
        <begin position="65"/>
        <end position="86"/>
    </location>
</feature>
<dbReference type="EMBL" id="MSJS02000016">
    <property type="protein sequence ID" value="OOO83731.1"/>
    <property type="molecule type" value="Genomic_DNA"/>
</dbReference>
<evidence type="ECO:0000259" key="2">
    <source>
        <dbReference type="Pfam" id="PF02517"/>
    </source>
</evidence>
<keyword evidence="3" id="KW-0482">Metalloprotease</keyword>
<keyword evidence="3" id="KW-0378">Hydrolase</keyword>
<feature type="transmembrane region" description="Helical" evidence="1">
    <location>
        <begin position="106"/>
        <end position="127"/>
    </location>
</feature>
<name>A0A1S9JLI1_SHIBO</name>
<gene>
    <name evidence="3" type="ORF">AJR17_004260</name>
</gene>
<feature type="domain" description="CAAX prenyl protease 2/Lysostaphin resistance protein A-like" evidence="2">
    <location>
        <begin position="169"/>
        <end position="258"/>
    </location>
</feature>
<comment type="caution">
    <text evidence="3">The sequence shown here is derived from an EMBL/GenBank/DDBJ whole genome shotgun (WGS) entry which is preliminary data.</text>
</comment>
<feature type="transmembrane region" description="Helical" evidence="1">
    <location>
        <begin position="35"/>
        <end position="53"/>
    </location>
</feature>
<protein>
    <submittedName>
        <fullName evidence="3">CPBP family intramembrane metalloprotease</fullName>
    </submittedName>
</protein>